<evidence type="ECO:0000256" key="5">
    <source>
        <dbReference type="ARBA" id="ARBA00022500"/>
    </source>
</evidence>
<evidence type="ECO:0000256" key="3">
    <source>
        <dbReference type="ARBA" id="ARBA00008281"/>
    </source>
</evidence>
<name>A0A540VVQ5_9GAMM</name>
<dbReference type="GO" id="GO:0005886">
    <property type="term" value="C:plasma membrane"/>
    <property type="evidence" value="ECO:0007669"/>
    <property type="project" value="UniProtKB-SubCell"/>
</dbReference>
<evidence type="ECO:0000256" key="7">
    <source>
        <dbReference type="ARBA" id="ARBA00022779"/>
    </source>
</evidence>
<accession>A0A540VVQ5</accession>
<dbReference type="GO" id="GO:0071978">
    <property type="term" value="P:bacterial-type flagellum-dependent swarming motility"/>
    <property type="evidence" value="ECO:0007669"/>
    <property type="project" value="TreeGrafter"/>
</dbReference>
<keyword evidence="6 10" id="KW-0812">Transmembrane</keyword>
<keyword evidence="11" id="KW-0282">Flagellum</keyword>
<keyword evidence="7 10" id="KW-0283">Flagellar rotation</keyword>
<proteinExistence type="inferred from homology"/>
<keyword evidence="8 10" id="KW-1133">Transmembrane helix</keyword>
<organism evidence="11 12">
    <name type="scientific">Spiribacter salinus</name>
    <dbReference type="NCBI Taxonomy" id="1335746"/>
    <lineage>
        <taxon>Bacteria</taxon>
        <taxon>Pseudomonadati</taxon>
        <taxon>Pseudomonadota</taxon>
        <taxon>Gammaproteobacteria</taxon>
        <taxon>Chromatiales</taxon>
        <taxon>Ectothiorhodospiraceae</taxon>
        <taxon>Spiribacter</taxon>
    </lineage>
</organism>
<comment type="subcellular location">
    <subcellularLocation>
        <location evidence="10">Cell inner membrane</location>
    </subcellularLocation>
    <subcellularLocation>
        <location evidence="2">Cell membrane</location>
        <topology evidence="2">Single-pass membrane protein</topology>
    </subcellularLocation>
</comment>
<dbReference type="PANTHER" id="PTHR35091:SF2">
    <property type="entry name" value="FLAGELLAR PROTEIN FLIL"/>
    <property type="match status" value="1"/>
</dbReference>
<keyword evidence="11" id="KW-0969">Cilium</keyword>
<feature type="transmembrane region" description="Helical" evidence="10">
    <location>
        <begin position="20"/>
        <end position="45"/>
    </location>
</feature>
<comment type="similarity">
    <text evidence="3 10">Belongs to the FliL family.</text>
</comment>
<keyword evidence="4" id="KW-1003">Cell membrane</keyword>
<keyword evidence="5 10" id="KW-0145">Chemotaxis</keyword>
<dbReference type="AlphaFoldDB" id="A0A540VVQ5"/>
<comment type="function">
    <text evidence="1 10">Controls the rotational direction of flagella during chemotaxis.</text>
</comment>
<evidence type="ECO:0000256" key="9">
    <source>
        <dbReference type="ARBA" id="ARBA00023136"/>
    </source>
</evidence>
<keyword evidence="10" id="KW-0997">Cell inner membrane</keyword>
<dbReference type="GO" id="GO:0006935">
    <property type="term" value="P:chemotaxis"/>
    <property type="evidence" value="ECO:0007669"/>
    <property type="project" value="UniProtKB-KW"/>
</dbReference>
<dbReference type="EMBL" id="VIFK01000004">
    <property type="protein sequence ID" value="TQF00818.1"/>
    <property type="molecule type" value="Genomic_DNA"/>
</dbReference>
<evidence type="ECO:0000313" key="11">
    <source>
        <dbReference type="EMBL" id="TQF00818.1"/>
    </source>
</evidence>
<sequence>MSEKEIPAEASPKKTSKIRLILGLLLATAGGGGGFFAVYSGMILGAESAETQATEDKLELEMPDVAFIEVAPLTVSLIDGARERHLRFRAQLETPGQYQSDVEKLLPRIIDVLNSYLRAVELADLKKASALVRLRAQMLRRVQVVVGEGRVNDLLIMEFVLN</sequence>
<dbReference type="Pfam" id="PF03748">
    <property type="entry name" value="FliL"/>
    <property type="match status" value="1"/>
</dbReference>
<gene>
    <name evidence="11" type="ORF">FKY71_01335</name>
</gene>
<evidence type="ECO:0000256" key="4">
    <source>
        <dbReference type="ARBA" id="ARBA00022475"/>
    </source>
</evidence>
<protein>
    <recommendedName>
        <fullName evidence="10">Flagellar protein FliL</fullName>
    </recommendedName>
</protein>
<reference evidence="11 12" key="1">
    <citation type="submission" date="2019-06" db="EMBL/GenBank/DDBJ databases">
        <title>Metagenome assembled Genome of Spiribacter salinus SL48-SHIP from the microbial mat of Salt Lake 48 (Novosibirsk region, Russia).</title>
        <authorList>
            <person name="Shipova A."/>
            <person name="Rozanov A.S."/>
            <person name="Bryanskaya A.V."/>
            <person name="Peltek S.E."/>
        </authorList>
    </citation>
    <scope>NUCLEOTIDE SEQUENCE [LARGE SCALE GENOMIC DNA]</scope>
    <source>
        <strain evidence="11">SL48-SHIP-2</strain>
    </source>
</reference>
<keyword evidence="9 10" id="KW-0472">Membrane</keyword>
<evidence type="ECO:0000313" key="12">
    <source>
        <dbReference type="Proteomes" id="UP000315400"/>
    </source>
</evidence>
<evidence type="ECO:0000256" key="8">
    <source>
        <dbReference type="ARBA" id="ARBA00022989"/>
    </source>
</evidence>
<dbReference type="InterPro" id="IPR005503">
    <property type="entry name" value="FliL"/>
</dbReference>
<dbReference type="GO" id="GO:0009425">
    <property type="term" value="C:bacterial-type flagellum basal body"/>
    <property type="evidence" value="ECO:0007669"/>
    <property type="project" value="InterPro"/>
</dbReference>
<dbReference type="PANTHER" id="PTHR35091">
    <property type="entry name" value="FLAGELLAR PROTEIN FLIL"/>
    <property type="match status" value="1"/>
</dbReference>
<evidence type="ECO:0000256" key="10">
    <source>
        <dbReference type="RuleBase" id="RU364125"/>
    </source>
</evidence>
<evidence type="ECO:0000256" key="1">
    <source>
        <dbReference type="ARBA" id="ARBA00002254"/>
    </source>
</evidence>
<dbReference type="Proteomes" id="UP000315400">
    <property type="component" value="Unassembled WGS sequence"/>
</dbReference>
<evidence type="ECO:0000256" key="2">
    <source>
        <dbReference type="ARBA" id="ARBA00004162"/>
    </source>
</evidence>
<keyword evidence="11" id="KW-0966">Cell projection</keyword>
<evidence type="ECO:0000256" key="6">
    <source>
        <dbReference type="ARBA" id="ARBA00022692"/>
    </source>
</evidence>
<comment type="caution">
    <text evidence="11">The sequence shown here is derived from an EMBL/GenBank/DDBJ whole genome shotgun (WGS) entry which is preliminary data.</text>
</comment>